<keyword evidence="1" id="KW-1188">Viral release from host cell</keyword>
<dbReference type="Proteomes" id="UP001595583">
    <property type="component" value="Unassembled WGS sequence"/>
</dbReference>
<evidence type="ECO:0000256" key="1">
    <source>
        <dbReference type="ARBA" id="ARBA00022612"/>
    </source>
</evidence>
<evidence type="ECO:0000313" key="4">
    <source>
        <dbReference type="Proteomes" id="UP001595583"/>
    </source>
</evidence>
<keyword evidence="4" id="KW-1185">Reference proteome</keyword>
<dbReference type="InterPro" id="IPR035421">
    <property type="entry name" value="Terminase_6C"/>
</dbReference>
<comment type="caution">
    <text evidence="3">The sequence shown here is derived from an EMBL/GenBank/DDBJ whole genome shotgun (WGS) entry which is preliminary data.</text>
</comment>
<accession>A0ABV7KCX1</accession>
<feature type="domain" description="Terminase large subunit gp17-like C-terminal" evidence="2">
    <location>
        <begin position="335"/>
        <end position="481"/>
    </location>
</feature>
<dbReference type="NCBIfam" id="TIGR01630">
    <property type="entry name" value="psiM2_ORF9"/>
    <property type="match status" value="1"/>
</dbReference>
<evidence type="ECO:0000313" key="3">
    <source>
        <dbReference type="EMBL" id="MFC3208129.1"/>
    </source>
</evidence>
<reference evidence="4" key="1">
    <citation type="journal article" date="2019" name="Int. J. Syst. Evol. Microbiol.">
        <title>The Global Catalogue of Microorganisms (GCM) 10K type strain sequencing project: providing services to taxonomists for standard genome sequencing and annotation.</title>
        <authorList>
            <consortium name="The Broad Institute Genomics Platform"/>
            <consortium name="The Broad Institute Genome Sequencing Center for Infectious Disease"/>
            <person name="Wu L."/>
            <person name="Ma J."/>
        </authorList>
    </citation>
    <scope>NUCLEOTIDE SEQUENCE [LARGE SCALE GENOMIC DNA]</scope>
    <source>
        <strain evidence="4">KCTC 52165</strain>
    </source>
</reference>
<name>A0ABV7KCX1_9HYPH</name>
<dbReference type="InterPro" id="IPR006517">
    <property type="entry name" value="Phage_terminase_lsu-like_C"/>
</dbReference>
<sequence>MHLSRSELLTAIRAEKEARKSEEDRARERVGLLGSHLTFTKRFFLEKEGQPFSVAPFHQVICGTLDRVFAGEIKRLIINIPPGYGKTELAVINFIARGFAINPRARFIHASYAEPLALDNSTKVKDVISLPGYQAHWPVTMRPDQNAKGLWRTTAGGHLRAAAAGQPITGFRAGILAEPGFTGALIIDDPLKPDDASSDTMRKFINARWENTFKSRLAHEDVPVIVIMQRLHVDDFVAHLLENSGEHWHLLKLPVLIEGEGQAPAGDVELIPHGLPNGPLWDQKHTLAQIKVLQSAPHVYSGQYAQEPTVEGGNLFKPGLLPRYDVLPKLSWRAIYVDTAQKTKERNDYTVFEHWGAGVDGKAYLLEVVRDRFEAPELEKTAFALWSRCRGDEWPADRYGHLRKMAIEDKVSGTGLIQSLTRKAIPVIAMQREKDKYTRALDVVPAAAAGLIVLPKTALWLKDFENELAAFPDGGFDDQVDPFIDAALDICGFLGLNLDNL</sequence>
<organism evidence="3 4">
    <name type="scientific">Aquamicrobium soli</name>
    <dbReference type="NCBI Taxonomy" id="1811518"/>
    <lineage>
        <taxon>Bacteria</taxon>
        <taxon>Pseudomonadati</taxon>
        <taxon>Pseudomonadota</taxon>
        <taxon>Alphaproteobacteria</taxon>
        <taxon>Hyphomicrobiales</taxon>
        <taxon>Phyllobacteriaceae</taxon>
        <taxon>Aquamicrobium</taxon>
    </lineage>
</organism>
<protein>
    <submittedName>
        <fullName evidence="3">Phage terminase large subunit</fullName>
    </submittedName>
</protein>
<gene>
    <name evidence="3" type="primary">terL</name>
    <name evidence="3" type="ORF">ACFOHJ_18045</name>
</gene>
<dbReference type="EMBL" id="JBHRTK010000016">
    <property type="protein sequence ID" value="MFC3208129.1"/>
    <property type="molecule type" value="Genomic_DNA"/>
</dbReference>
<dbReference type="RefSeq" id="WP_378223057.1">
    <property type="nucleotide sequence ID" value="NZ_JBHRTK010000016.1"/>
</dbReference>
<proteinExistence type="predicted"/>
<evidence type="ECO:0000259" key="2">
    <source>
        <dbReference type="Pfam" id="PF17289"/>
    </source>
</evidence>
<dbReference type="Pfam" id="PF17289">
    <property type="entry name" value="Terminase_6C"/>
    <property type="match status" value="1"/>
</dbReference>